<dbReference type="SUPFAM" id="SSF54060">
    <property type="entry name" value="His-Me finger endonucleases"/>
    <property type="match status" value="1"/>
</dbReference>
<comment type="caution">
    <text evidence="1">The sequence shown here is derived from an EMBL/GenBank/DDBJ whole genome shotgun (WGS) entry which is preliminary data.</text>
</comment>
<gene>
    <name evidence="1" type="ORF">IWZ03DRAFT_71535</name>
</gene>
<evidence type="ECO:0000313" key="1">
    <source>
        <dbReference type="EMBL" id="KAK7510939.1"/>
    </source>
</evidence>
<dbReference type="Gene3D" id="3.90.75.10">
    <property type="entry name" value="Homing Intron 3 (I-ppo) Encoded Endonuclease, Chain A"/>
    <property type="match status" value="1"/>
</dbReference>
<dbReference type="InterPro" id="IPR044925">
    <property type="entry name" value="His-Me_finger_sf"/>
</dbReference>
<keyword evidence="2" id="KW-1185">Reference proteome</keyword>
<accession>A0ABR1KE26</accession>
<evidence type="ECO:0008006" key="3">
    <source>
        <dbReference type="Google" id="ProtNLM"/>
    </source>
</evidence>
<organism evidence="1 2">
    <name type="scientific">Phyllosticta citriasiana</name>
    <dbReference type="NCBI Taxonomy" id="595635"/>
    <lineage>
        <taxon>Eukaryota</taxon>
        <taxon>Fungi</taxon>
        <taxon>Dikarya</taxon>
        <taxon>Ascomycota</taxon>
        <taxon>Pezizomycotina</taxon>
        <taxon>Dothideomycetes</taxon>
        <taxon>Dothideomycetes incertae sedis</taxon>
        <taxon>Botryosphaeriales</taxon>
        <taxon>Phyllostictaceae</taxon>
        <taxon>Phyllosticta</taxon>
    </lineage>
</organism>
<dbReference type="Proteomes" id="UP001363622">
    <property type="component" value="Unassembled WGS sequence"/>
</dbReference>
<dbReference type="EMBL" id="JBBPHU010000013">
    <property type="protein sequence ID" value="KAK7510939.1"/>
    <property type="molecule type" value="Genomic_DNA"/>
</dbReference>
<sequence>MDDNRRKAVEACDPPDGRAGFLWHVAAGTLRTQGRRQENGESLPGRKHRQMGHFALEQLLWSIGPLKRWDPTKGGGGGTIITAVPDKFPANRDHLRDISTGLGCILFAPASTNSDRPDQTKRKRRVFPCQRCHDDGRTEQGTDDELHIAMVRAISAGSGLVTDIDWIAYWGARLHVSHRCHNKTCVNPWHLCLKAPATTSLDTFASGTASANAQTDYAACSKCTKGHTPSRELECYPESSTTNPNCDSISIEGSGTAVLMSGKATQSSKRLS</sequence>
<evidence type="ECO:0000313" key="2">
    <source>
        <dbReference type="Proteomes" id="UP001363622"/>
    </source>
</evidence>
<protein>
    <recommendedName>
        <fullName evidence="3">Zinc-binding loop region of homing endonuclease domain-containing protein</fullName>
    </recommendedName>
</protein>
<proteinExistence type="predicted"/>
<name>A0ABR1KE26_9PEZI</name>
<dbReference type="InterPro" id="IPR044930">
    <property type="entry name" value="Homing_endonuclease_His-Me"/>
</dbReference>
<reference evidence="1 2" key="1">
    <citation type="submission" date="2024-04" db="EMBL/GenBank/DDBJ databases">
        <title>Phyllosticta paracitricarpa is synonymous to the EU quarantine fungus P. citricarpa based on phylogenomic analyses.</title>
        <authorList>
            <consortium name="Lawrence Berkeley National Laboratory"/>
            <person name="Van Ingen-Buijs V.A."/>
            <person name="Van Westerhoven A.C."/>
            <person name="Haridas S."/>
            <person name="Skiadas P."/>
            <person name="Martin F."/>
            <person name="Groenewald J.Z."/>
            <person name="Crous P.W."/>
            <person name="Seidl M.F."/>
        </authorList>
    </citation>
    <scope>NUCLEOTIDE SEQUENCE [LARGE SCALE GENOMIC DNA]</scope>
    <source>
        <strain evidence="1 2">CBS 123371</strain>
    </source>
</reference>